<comment type="caution">
    <text evidence="2">The sequence shown here is derived from an EMBL/GenBank/DDBJ whole genome shotgun (WGS) entry which is preliminary data.</text>
</comment>
<organism evidence="2 3">
    <name type="scientific">Aphis craccivora</name>
    <name type="common">Cowpea aphid</name>
    <dbReference type="NCBI Taxonomy" id="307492"/>
    <lineage>
        <taxon>Eukaryota</taxon>
        <taxon>Metazoa</taxon>
        <taxon>Ecdysozoa</taxon>
        <taxon>Arthropoda</taxon>
        <taxon>Hexapoda</taxon>
        <taxon>Insecta</taxon>
        <taxon>Pterygota</taxon>
        <taxon>Neoptera</taxon>
        <taxon>Paraneoptera</taxon>
        <taxon>Hemiptera</taxon>
        <taxon>Sternorrhyncha</taxon>
        <taxon>Aphidomorpha</taxon>
        <taxon>Aphidoidea</taxon>
        <taxon>Aphididae</taxon>
        <taxon>Aphidini</taxon>
        <taxon>Aphis</taxon>
        <taxon>Aphis</taxon>
    </lineage>
</organism>
<proteinExistence type="predicted"/>
<dbReference type="OrthoDB" id="7312725at2759"/>
<feature type="domain" description="Transposable element P transposase-like RNase H" evidence="1">
    <location>
        <begin position="7"/>
        <end position="106"/>
    </location>
</feature>
<protein>
    <submittedName>
        <fullName evidence="2">THAP-type domain-containing protein</fullName>
    </submittedName>
</protein>
<gene>
    <name evidence="2" type="ORF">FWK35_00010072</name>
</gene>
<name>A0A6G0YPJ8_APHCR</name>
<dbReference type="Proteomes" id="UP000478052">
    <property type="component" value="Unassembled WGS sequence"/>
</dbReference>
<evidence type="ECO:0000259" key="1">
    <source>
        <dbReference type="Pfam" id="PF21787"/>
    </source>
</evidence>
<evidence type="ECO:0000313" key="3">
    <source>
        <dbReference type="Proteomes" id="UP000478052"/>
    </source>
</evidence>
<dbReference type="InterPro" id="IPR048365">
    <property type="entry name" value="TNP-like_RNaseH_N"/>
</dbReference>
<dbReference type="EMBL" id="VUJU01003012">
    <property type="protein sequence ID" value="KAF0759376.1"/>
    <property type="molecule type" value="Genomic_DNA"/>
</dbReference>
<reference evidence="2 3" key="1">
    <citation type="submission" date="2019-08" db="EMBL/GenBank/DDBJ databases">
        <title>Whole genome of Aphis craccivora.</title>
        <authorList>
            <person name="Voronova N.V."/>
            <person name="Shulinski R.S."/>
            <person name="Bandarenka Y.V."/>
            <person name="Zhorov D.G."/>
            <person name="Warner D."/>
        </authorList>
    </citation>
    <scope>NUCLEOTIDE SEQUENCE [LARGE SCALE GENOMIC DNA]</scope>
    <source>
        <strain evidence="2">180601</strain>
        <tissue evidence="2">Whole Body</tissue>
    </source>
</reference>
<sequence length="119" mass="13363">MDSIQPVVCNITIDEMAIQRQLSYFNGKLYGCDDLGTDNIENDQDNVQEATNALVFLAVCLNNHWKVPIGYFLVHSFSGSKRANLLKHCLELSTNTGGKCHSITFDIQLIYVYIIGSKF</sequence>
<dbReference type="AlphaFoldDB" id="A0A6G0YPJ8"/>
<accession>A0A6G0YPJ8</accession>
<keyword evidence="3" id="KW-1185">Reference proteome</keyword>
<evidence type="ECO:0000313" key="2">
    <source>
        <dbReference type="EMBL" id="KAF0759376.1"/>
    </source>
</evidence>
<dbReference type="Pfam" id="PF21787">
    <property type="entry name" value="TNP-like_RNaseH_N"/>
    <property type="match status" value="1"/>
</dbReference>